<feature type="region of interest" description="Disordered" evidence="1">
    <location>
        <begin position="70"/>
        <end position="90"/>
    </location>
</feature>
<evidence type="ECO:0000256" key="1">
    <source>
        <dbReference type="SAM" id="MobiDB-lite"/>
    </source>
</evidence>
<dbReference type="Proteomes" id="UP000682892">
    <property type="component" value="Unassembled WGS sequence"/>
</dbReference>
<evidence type="ECO:0000313" key="4">
    <source>
        <dbReference type="Proteomes" id="UP000682892"/>
    </source>
</evidence>
<evidence type="ECO:0000313" key="3">
    <source>
        <dbReference type="EMBL" id="EAT34498.1"/>
    </source>
</evidence>
<feature type="region of interest" description="Disordered" evidence="1">
    <location>
        <begin position="121"/>
        <end position="156"/>
    </location>
</feature>
<dbReference type="GO" id="GO:0007165">
    <property type="term" value="P:signal transduction"/>
    <property type="evidence" value="ECO:0007669"/>
    <property type="project" value="InterPro"/>
</dbReference>
<feature type="compositionally biased region" description="Basic and acidic residues" evidence="1">
    <location>
        <begin position="146"/>
        <end position="156"/>
    </location>
</feature>
<protein>
    <submittedName>
        <fullName evidence="3">AAEL013264-PA</fullName>
    </submittedName>
</protein>
<dbReference type="InterPro" id="IPR013799">
    <property type="entry name" value="STAT_TF_prot_interaction"/>
</dbReference>
<dbReference type="InterPro" id="IPR036535">
    <property type="entry name" value="STAT_N_sf"/>
</dbReference>
<proteinExistence type="predicted"/>
<dbReference type="Pfam" id="PF02865">
    <property type="entry name" value="STAT_int"/>
    <property type="match status" value="1"/>
</dbReference>
<dbReference type="GO" id="GO:0006355">
    <property type="term" value="P:regulation of DNA-templated transcription"/>
    <property type="evidence" value="ECO:0007669"/>
    <property type="project" value="InterPro"/>
</dbReference>
<gene>
    <name evidence="3" type="ORF">AaeL_AAEL013264</name>
</gene>
<dbReference type="SUPFAM" id="SSF48092">
    <property type="entry name" value="Transcription factor STAT-4 N-domain"/>
    <property type="match status" value="1"/>
</dbReference>
<feature type="domain" description="STAT transcription factor protein interaction" evidence="2">
    <location>
        <begin position="2"/>
        <end position="122"/>
    </location>
</feature>
<dbReference type="SMART" id="SM00964">
    <property type="entry name" value="STAT_int"/>
    <property type="match status" value="1"/>
</dbReference>
<dbReference type="STRING" id="7159.Q16JP1"/>
<dbReference type="VEuPathDB" id="VectorBase:AAEL020559"/>
<reference evidence="3" key="3">
    <citation type="submission" date="2012-09" db="EMBL/GenBank/DDBJ databases">
        <authorList>
            <consortium name="VectorBase"/>
        </authorList>
    </citation>
    <scope>NUCLEOTIDE SEQUENCE</scope>
    <source>
        <strain evidence="3">Liverpool</strain>
    </source>
</reference>
<sequence>MSLWARVNQLPQPVLEQIRYIYGNSFPIEVRHYLAEWIEERLLPGIATTSRRRCGRCSCRATTTRSAIRTRPTRTGTCSRRTRPGTLPPAATIWRTTRSTIYRTNRWPTWSWKTLTCSRRRTPRAERETRRSSGIGVPRAHKHNHFTHDTKTHTWT</sequence>
<dbReference type="Gene3D" id="1.10.532.10">
    <property type="entry name" value="STAT transcription factor, N-terminal domain"/>
    <property type="match status" value="1"/>
</dbReference>
<dbReference type="HOGENOM" id="CLU_1688176_0_0_1"/>
<dbReference type="PaxDb" id="7159-AAEL013264-PA"/>
<dbReference type="EMBL" id="CH477998">
    <property type="protein sequence ID" value="EAT34498.1"/>
    <property type="molecule type" value="Genomic_DNA"/>
</dbReference>
<dbReference type="AlphaFoldDB" id="Q16JP1"/>
<reference evidence="3" key="2">
    <citation type="journal article" date="2007" name="Science">
        <title>Genome sequence of Aedes aegypti, a major arbovirus vector.</title>
        <authorList>
            <person name="Nene V."/>
            <person name="Wortman J.R."/>
            <person name="Lawson D."/>
            <person name="Haas B."/>
            <person name="Kodira C."/>
            <person name="Tu Z.J."/>
            <person name="Loftus B."/>
            <person name="Xi Z."/>
            <person name="Megy K."/>
            <person name="Grabherr M."/>
            <person name="Ren Q."/>
            <person name="Zdobnov E.M."/>
            <person name="Lobo N.F."/>
            <person name="Campbell K.S."/>
            <person name="Brown S.E."/>
            <person name="Bonaldo M.F."/>
            <person name="Zhu J."/>
            <person name="Sinkins S.P."/>
            <person name="Hogenkamp D.G."/>
            <person name="Amedeo P."/>
            <person name="Arensburger P."/>
            <person name="Atkinson P.W."/>
            <person name="Bidwell S."/>
            <person name="Biedler J."/>
            <person name="Birney E."/>
            <person name="Bruggner R.V."/>
            <person name="Costas J."/>
            <person name="Coy M.R."/>
            <person name="Crabtree J."/>
            <person name="Crawford M."/>
            <person name="Debruyn B."/>
            <person name="Decaprio D."/>
            <person name="Eiglmeier K."/>
            <person name="Eisenstadt E."/>
            <person name="El-Dorry H."/>
            <person name="Gelbart W.M."/>
            <person name="Gomes S.L."/>
            <person name="Hammond M."/>
            <person name="Hannick L.I."/>
            <person name="Hogan J.R."/>
            <person name="Holmes M.H."/>
            <person name="Jaffe D."/>
            <person name="Johnston J.S."/>
            <person name="Kennedy R.C."/>
            <person name="Koo H."/>
            <person name="Kravitz S."/>
            <person name="Kriventseva E.V."/>
            <person name="Kulp D."/>
            <person name="Labutti K."/>
            <person name="Lee E."/>
            <person name="Li S."/>
            <person name="Lovin D.D."/>
            <person name="Mao C."/>
            <person name="Mauceli E."/>
            <person name="Menck C.F."/>
            <person name="Miller J.R."/>
            <person name="Montgomery P."/>
            <person name="Mori A."/>
            <person name="Nascimento A.L."/>
            <person name="Naveira H.F."/>
            <person name="Nusbaum C."/>
            <person name="O'leary S."/>
            <person name="Orvis J."/>
            <person name="Pertea M."/>
            <person name="Quesneville H."/>
            <person name="Reidenbach K.R."/>
            <person name="Rogers Y.H."/>
            <person name="Roth C.W."/>
            <person name="Schneider J.R."/>
            <person name="Schatz M."/>
            <person name="Shumway M."/>
            <person name="Stanke M."/>
            <person name="Stinson E.O."/>
            <person name="Tubio J.M."/>
            <person name="Vanzee J.P."/>
            <person name="Verjovski-Almeida S."/>
            <person name="Werner D."/>
            <person name="White O."/>
            <person name="Wyder S."/>
            <person name="Zeng Q."/>
            <person name="Zhao Q."/>
            <person name="Zhao Y."/>
            <person name="Hill C.A."/>
            <person name="Raikhel A.S."/>
            <person name="Soares M.B."/>
            <person name="Knudson D.L."/>
            <person name="Lee N.H."/>
            <person name="Galagan J."/>
            <person name="Salzberg S.L."/>
            <person name="Paulsen I.T."/>
            <person name="Dimopoulos G."/>
            <person name="Collins F.H."/>
            <person name="Birren B."/>
            <person name="Fraser-Liggett C.M."/>
            <person name="Severson D.W."/>
        </authorList>
    </citation>
    <scope>NUCLEOTIDE SEQUENCE [LARGE SCALE GENOMIC DNA]</scope>
    <source>
        <strain evidence="3">Liverpool</strain>
    </source>
</reference>
<reference evidence="3" key="1">
    <citation type="submission" date="2005-10" db="EMBL/GenBank/DDBJ databases">
        <authorList>
            <person name="Loftus B.J."/>
            <person name="Nene V.M."/>
            <person name="Hannick L.I."/>
            <person name="Bidwell S."/>
            <person name="Haas B."/>
            <person name="Amedeo P."/>
            <person name="Orvis J."/>
            <person name="Wortman J.R."/>
            <person name="White O.R."/>
            <person name="Salzberg S."/>
            <person name="Shumway M."/>
            <person name="Koo H."/>
            <person name="Zhao Y."/>
            <person name="Holmes M."/>
            <person name="Miller J."/>
            <person name="Schatz M."/>
            <person name="Pop M."/>
            <person name="Pai G."/>
            <person name="Utterback T."/>
            <person name="Rogers Y.-H."/>
            <person name="Kravitz S."/>
            <person name="Fraser C.M."/>
        </authorList>
    </citation>
    <scope>NUCLEOTIDE SEQUENCE</scope>
    <source>
        <strain evidence="3">Liverpool</strain>
    </source>
</reference>
<name>Q16JP1_AEDAE</name>
<organism evidence="3 4">
    <name type="scientific">Aedes aegypti</name>
    <name type="common">Yellowfever mosquito</name>
    <name type="synonym">Culex aegypti</name>
    <dbReference type="NCBI Taxonomy" id="7159"/>
    <lineage>
        <taxon>Eukaryota</taxon>
        <taxon>Metazoa</taxon>
        <taxon>Ecdysozoa</taxon>
        <taxon>Arthropoda</taxon>
        <taxon>Hexapoda</taxon>
        <taxon>Insecta</taxon>
        <taxon>Pterygota</taxon>
        <taxon>Neoptera</taxon>
        <taxon>Endopterygota</taxon>
        <taxon>Diptera</taxon>
        <taxon>Nematocera</taxon>
        <taxon>Culicoidea</taxon>
        <taxon>Culicidae</taxon>
        <taxon>Culicinae</taxon>
        <taxon>Aedini</taxon>
        <taxon>Aedes</taxon>
        <taxon>Stegomyia</taxon>
    </lineage>
</organism>
<accession>Q16JP1</accession>
<evidence type="ECO:0000259" key="2">
    <source>
        <dbReference type="SMART" id="SM00964"/>
    </source>
</evidence>